<dbReference type="AlphaFoldDB" id="A0A417ZJ37"/>
<dbReference type="InterPro" id="IPR024968">
    <property type="entry name" value="SlpA_C_lactobacillus"/>
</dbReference>
<name>A0A417ZJ37_9LACO</name>
<accession>A0A417ZJ37</accession>
<evidence type="ECO:0000259" key="2">
    <source>
        <dbReference type="Pfam" id="PF03217"/>
    </source>
</evidence>
<dbReference type="EMBL" id="QOCR01000001">
    <property type="protein sequence ID" value="RHW52002.1"/>
    <property type="molecule type" value="Genomic_DNA"/>
</dbReference>
<feature type="signal peptide" evidence="1">
    <location>
        <begin position="1"/>
        <end position="26"/>
    </location>
</feature>
<sequence>MKKSSLMSASVVAAALLAIAPIAAPAVSLTSTTPIAQAADAKKDDVTTALQKIHNSFLEKTPDLVVTDPGLWAADASLVSMAQPVTSPTDIFDKTVSGSFANSLDGVKSAAINNPALSTIFQKDSDLNDLSLNLDEQKALTDAKVKFTSTISFTDAKGNTTLLNSTNRSTDAKAGDFEKLVQSAKDNGGTLSLEYKFSNDTGNLDTVIVNLQYRAPAVTSKSATAKVDPETSTAKVGDAIADSLPTEDFDDIHFLDESGKDITDQLKGYIDLSRDIKDSKGNVVTGDKFTQPGDYTRAVTIDFKTLMGTKQFDDKGNPIKVTDNPNPQVYNYTEALKNGKIKVILNGKDIILKDGVDGFDAANGKYTYNRKITVTGEPVKDADKKDKDVVTDKESISGVVTVKKTVASSVAQLFDSKGRVIIDRALPTNSSWKTDYRVKMNGVTYYRVSTDEFVRADHVDFLDNAAANISVGNISGNIAKSYIDNIFKVTGVGLTALWRISDDGQSMIVKEDRWLPQDSRWITDQKAVLNGVTFYRLSTNEWVKANNGYLEK</sequence>
<reference evidence="3 4" key="1">
    <citation type="submission" date="2018-07" db="EMBL/GenBank/DDBJ databases">
        <title>Genome sequences of six Lactobacillus spp. isolated from bumble bee guts.</title>
        <authorList>
            <person name="Motta E.V.S."/>
            <person name="Moran N.A."/>
        </authorList>
    </citation>
    <scope>NUCLEOTIDE SEQUENCE [LARGE SCALE GENOMIC DNA]</scope>
    <source>
        <strain evidence="3 4">BI-1.1</strain>
    </source>
</reference>
<protein>
    <recommendedName>
        <fullName evidence="2">S-layer protein C-terminal domain-containing protein</fullName>
    </recommendedName>
</protein>
<gene>
    <name evidence="3" type="ORF">DS831_01340</name>
</gene>
<proteinExistence type="predicted"/>
<dbReference type="OrthoDB" id="2313145at2"/>
<evidence type="ECO:0000256" key="1">
    <source>
        <dbReference type="SAM" id="SignalP"/>
    </source>
</evidence>
<evidence type="ECO:0000313" key="3">
    <source>
        <dbReference type="EMBL" id="RHW52002.1"/>
    </source>
</evidence>
<dbReference type="RefSeq" id="WP_118899656.1">
    <property type="nucleotide sequence ID" value="NZ_QOCR01000001.1"/>
</dbReference>
<evidence type="ECO:0000313" key="4">
    <source>
        <dbReference type="Proteomes" id="UP000284109"/>
    </source>
</evidence>
<comment type="caution">
    <text evidence="3">The sequence shown here is derived from an EMBL/GenBank/DDBJ whole genome shotgun (WGS) entry which is preliminary data.</text>
</comment>
<feature type="domain" description="S-layer protein C-terminal" evidence="2">
    <location>
        <begin position="399"/>
        <end position="456"/>
    </location>
</feature>
<organism evidence="3 4">
    <name type="scientific">Bombilactobacillus bombi</name>
    <dbReference type="NCBI Taxonomy" id="1303590"/>
    <lineage>
        <taxon>Bacteria</taxon>
        <taxon>Bacillati</taxon>
        <taxon>Bacillota</taxon>
        <taxon>Bacilli</taxon>
        <taxon>Lactobacillales</taxon>
        <taxon>Lactobacillaceae</taxon>
        <taxon>Bombilactobacillus</taxon>
    </lineage>
</organism>
<feature type="chain" id="PRO_5038339705" description="S-layer protein C-terminal domain-containing protein" evidence="1">
    <location>
        <begin position="27"/>
        <end position="552"/>
    </location>
</feature>
<keyword evidence="1" id="KW-0732">Signal</keyword>
<dbReference type="Proteomes" id="UP000284109">
    <property type="component" value="Unassembled WGS sequence"/>
</dbReference>
<keyword evidence="4" id="KW-1185">Reference proteome</keyword>
<dbReference type="Pfam" id="PF03217">
    <property type="entry name" value="SlpA"/>
    <property type="match status" value="1"/>
</dbReference>